<dbReference type="Proteomes" id="UP000298264">
    <property type="component" value="Unassembled WGS sequence"/>
</dbReference>
<comment type="caution">
    <text evidence="1">The sequence shown here is derived from an EMBL/GenBank/DDBJ whole genome shotgun (WGS) entry which is preliminary data.</text>
</comment>
<dbReference type="InterPro" id="IPR037069">
    <property type="entry name" value="AcylCoA_DH/ox_N_sf"/>
</dbReference>
<dbReference type="AlphaFoldDB" id="A0A4R9LNF3"/>
<evidence type="ECO:0000313" key="1">
    <source>
        <dbReference type="EMBL" id="TGN08413.1"/>
    </source>
</evidence>
<protein>
    <submittedName>
        <fullName evidence="1">Acyl-CoA dehydrogenase</fullName>
    </submittedName>
</protein>
<dbReference type="InterPro" id="IPR046373">
    <property type="entry name" value="Acyl-CoA_Oxase/DH_mid-dom_sf"/>
</dbReference>
<keyword evidence="2" id="KW-1185">Reference proteome</keyword>
<dbReference type="InterPro" id="IPR009100">
    <property type="entry name" value="AcylCoA_DH/oxidase_NM_dom_sf"/>
</dbReference>
<dbReference type="Gene3D" id="2.40.110.10">
    <property type="entry name" value="Butyryl-CoA Dehydrogenase, subunit A, domain 2"/>
    <property type="match status" value="1"/>
</dbReference>
<reference evidence="1" key="1">
    <citation type="journal article" date="2019" name="PLoS Negl. Trop. Dis.">
        <title>Revisiting the worldwide diversity of Leptospira species in the environment.</title>
        <authorList>
            <person name="Vincent A.T."/>
            <person name="Schiettekatte O."/>
            <person name="Bourhy P."/>
            <person name="Veyrier F.J."/>
            <person name="Picardeau M."/>
        </authorList>
    </citation>
    <scope>NUCLEOTIDE SEQUENCE [LARGE SCALE GENOMIC DNA]</scope>
    <source>
        <strain evidence="1">201400974</strain>
    </source>
</reference>
<dbReference type="EMBL" id="RQHV01000061">
    <property type="protein sequence ID" value="TGN08413.1"/>
    <property type="molecule type" value="Genomic_DNA"/>
</dbReference>
<dbReference type="RefSeq" id="WP_135765366.1">
    <property type="nucleotide sequence ID" value="NZ_RQHV01000061.1"/>
</dbReference>
<evidence type="ECO:0000313" key="2">
    <source>
        <dbReference type="Proteomes" id="UP000298264"/>
    </source>
</evidence>
<name>A0A4R9LNF3_9LEPT</name>
<sequence length="323" mass="36622">MSLVPESTKQKLNGMKDREILHSFYKDRKNLLLESGIYQVLENSDTPGFYLKFQNFLQELVLLKDGIDLALSAMVEINVAGGVLLHSGTDRGKELLGKIRSSDYIVATGVSEPKWEGQLKNLKSDLSDSYHLTGTKSFITNGVSADCLLWVLPEKESFSVYSVDITKHKETTQTEEIKTAFASLVNHLKISLENYPLTKEDLIISDYKSIGLELRLKELFGLVSLLLGFVLKMFPKGLPETVRSEWNKLHSWRDENAKDLILSNYFSNLEALFPFPIQTLLECLSLHYGLETPAELPTIHPDFALFIWEDSVTRFLAKKKKSN</sequence>
<proteinExistence type="predicted"/>
<accession>A0A4R9LNF3</accession>
<organism evidence="1 2">
    <name type="scientific">Leptospira ilyithenensis</name>
    <dbReference type="NCBI Taxonomy" id="2484901"/>
    <lineage>
        <taxon>Bacteria</taxon>
        <taxon>Pseudomonadati</taxon>
        <taxon>Spirochaetota</taxon>
        <taxon>Spirochaetia</taxon>
        <taxon>Leptospirales</taxon>
        <taxon>Leptospiraceae</taxon>
        <taxon>Leptospira</taxon>
    </lineage>
</organism>
<dbReference type="SUPFAM" id="SSF56645">
    <property type="entry name" value="Acyl-CoA dehydrogenase NM domain-like"/>
    <property type="match status" value="1"/>
</dbReference>
<dbReference type="OrthoDB" id="344304at2"/>
<dbReference type="GO" id="GO:0016627">
    <property type="term" value="F:oxidoreductase activity, acting on the CH-CH group of donors"/>
    <property type="evidence" value="ECO:0007669"/>
    <property type="project" value="InterPro"/>
</dbReference>
<dbReference type="GO" id="GO:0050660">
    <property type="term" value="F:flavin adenine dinucleotide binding"/>
    <property type="evidence" value="ECO:0007669"/>
    <property type="project" value="InterPro"/>
</dbReference>
<gene>
    <name evidence="1" type="ORF">EHS11_16075</name>
</gene>
<dbReference type="Gene3D" id="1.10.540.10">
    <property type="entry name" value="Acyl-CoA dehydrogenase/oxidase, N-terminal domain"/>
    <property type="match status" value="1"/>
</dbReference>